<comment type="caution">
    <text evidence="2">The sequence shown here is derived from an EMBL/GenBank/DDBJ whole genome shotgun (WGS) entry which is preliminary data.</text>
</comment>
<evidence type="ECO:0008006" key="4">
    <source>
        <dbReference type="Google" id="ProtNLM"/>
    </source>
</evidence>
<dbReference type="Gene3D" id="3.40.50.150">
    <property type="entry name" value="Vaccinia Virus protein VP39"/>
    <property type="match status" value="1"/>
</dbReference>
<name>A0A9W8YF79_9PLEO</name>
<evidence type="ECO:0000256" key="1">
    <source>
        <dbReference type="SAM" id="MobiDB-lite"/>
    </source>
</evidence>
<dbReference type="CDD" id="cd02440">
    <property type="entry name" value="AdoMet_MTases"/>
    <property type="match status" value="1"/>
</dbReference>
<gene>
    <name evidence="2" type="ORF">N0V83_001183</name>
</gene>
<dbReference type="SUPFAM" id="SSF53335">
    <property type="entry name" value="S-adenosyl-L-methionine-dependent methyltransferases"/>
    <property type="match status" value="1"/>
</dbReference>
<dbReference type="OrthoDB" id="2013972at2759"/>
<feature type="region of interest" description="Disordered" evidence="1">
    <location>
        <begin position="1"/>
        <end position="77"/>
    </location>
</feature>
<reference evidence="2" key="1">
    <citation type="submission" date="2022-10" db="EMBL/GenBank/DDBJ databases">
        <title>Tapping the CABI collections for fungal endophytes: first genome assemblies for Collariella, Neodidymelliopsis, Ascochyta clinopodiicola, Didymella pomorum, Didymosphaeria variabile, Neocosmospora piperis and Neocucurbitaria cava.</title>
        <authorList>
            <person name="Hill R."/>
        </authorList>
    </citation>
    <scope>NUCLEOTIDE SEQUENCE</scope>
    <source>
        <strain evidence="2">IMI 356814</strain>
    </source>
</reference>
<dbReference type="PANTHER" id="PTHR43591">
    <property type="entry name" value="METHYLTRANSFERASE"/>
    <property type="match status" value="1"/>
</dbReference>
<proteinExistence type="predicted"/>
<dbReference type="InterPro" id="IPR029063">
    <property type="entry name" value="SAM-dependent_MTases_sf"/>
</dbReference>
<dbReference type="Pfam" id="PF13489">
    <property type="entry name" value="Methyltransf_23"/>
    <property type="match status" value="1"/>
</dbReference>
<feature type="compositionally biased region" description="Low complexity" evidence="1">
    <location>
        <begin position="1"/>
        <end position="20"/>
    </location>
</feature>
<keyword evidence="3" id="KW-1185">Reference proteome</keyword>
<protein>
    <recommendedName>
        <fullName evidence="4">Methyltransferase</fullName>
    </recommendedName>
</protein>
<dbReference type="Proteomes" id="UP001140560">
    <property type="component" value="Unassembled WGS sequence"/>
</dbReference>
<dbReference type="GO" id="GO:0008168">
    <property type="term" value="F:methyltransferase activity"/>
    <property type="evidence" value="ECO:0007669"/>
    <property type="project" value="TreeGrafter"/>
</dbReference>
<evidence type="ECO:0000313" key="2">
    <source>
        <dbReference type="EMBL" id="KAJ4375905.1"/>
    </source>
</evidence>
<accession>A0A9W8YF79</accession>
<evidence type="ECO:0000313" key="3">
    <source>
        <dbReference type="Proteomes" id="UP001140560"/>
    </source>
</evidence>
<dbReference type="PANTHER" id="PTHR43591:SF10">
    <property type="entry name" value="ABC TRANSMEMBRANE TYPE-1 DOMAIN-CONTAINING PROTEIN-RELATED"/>
    <property type="match status" value="1"/>
</dbReference>
<sequence>MAAPAPASASGPRGTATDAAPDPPQPSEPTSAQATETAQSGPAEPPQPGATAASQNQLTAASLEQHTEETQAEAGAGAGADEQVGNLQSVLHLEPDTGSNSDNDSAFDATSSASTSLASSILNYEYTNGRRYHGYRQGSYVLPNDEQEQDRLDLLHHIFLLILSGKLYDAPITPPPRRVLDIGTGTGIWAIDFADENPGCEVIGTDLSPIQPTWIPPNAKFYIDDAESEWVYSASEAYDLIHGRGLSGGIGDWDKLIRQCYTHLTPGGWLEFQEPMALCESDDGTMAAAVDMDRWQDLCNDAAQVFKKDIRVADSLKQKMIDAGFVDVHEKVVKVPVGPWPRDPRMKEIGRYQREHMAMGIEPYTLGFIGKVLGWSEAECRVLIAKVINDVRNRAFHIYIRFIFVHGRKPESAVH</sequence>
<dbReference type="AlphaFoldDB" id="A0A9W8YF79"/>
<dbReference type="EMBL" id="JAPEUY010000002">
    <property type="protein sequence ID" value="KAJ4375905.1"/>
    <property type="molecule type" value="Genomic_DNA"/>
</dbReference>
<feature type="compositionally biased region" description="Polar residues" evidence="1">
    <location>
        <begin position="28"/>
        <end position="40"/>
    </location>
</feature>
<feature type="compositionally biased region" description="Polar residues" evidence="1">
    <location>
        <begin position="52"/>
        <end position="62"/>
    </location>
</feature>
<organism evidence="2 3">
    <name type="scientific">Neocucurbitaria cava</name>
    <dbReference type="NCBI Taxonomy" id="798079"/>
    <lineage>
        <taxon>Eukaryota</taxon>
        <taxon>Fungi</taxon>
        <taxon>Dikarya</taxon>
        <taxon>Ascomycota</taxon>
        <taxon>Pezizomycotina</taxon>
        <taxon>Dothideomycetes</taxon>
        <taxon>Pleosporomycetidae</taxon>
        <taxon>Pleosporales</taxon>
        <taxon>Pleosporineae</taxon>
        <taxon>Cucurbitariaceae</taxon>
        <taxon>Neocucurbitaria</taxon>
    </lineage>
</organism>